<name>A0AAE0S4B1_9BIVA</name>
<dbReference type="GO" id="GO:0020037">
    <property type="term" value="F:heme binding"/>
    <property type="evidence" value="ECO:0007669"/>
    <property type="project" value="InterPro"/>
</dbReference>
<proteinExistence type="inferred from homology"/>
<evidence type="ECO:0000256" key="7">
    <source>
        <dbReference type="ARBA" id="ARBA00022824"/>
    </source>
</evidence>
<evidence type="ECO:0000256" key="14">
    <source>
        <dbReference type="PIRSR" id="PIRSR000047-1"/>
    </source>
</evidence>
<feature type="binding site" evidence="15">
    <location>
        <position position="111"/>
    </location>
    <ligand>
        <name>substrate</name>
    </ligand>
</feature>
<keyword evidence="6 13" id="KW-0479">Metal-binding</keyword>
<protein>
    <recommendedName>
        <fullName evidence="19">Cytochrome P450</fullName>
    </recommendedName>
</protein>
<dbReference type="PRINTS" id="PR00465">
    <property type="entry name" value="EP450IV"/>
</dbReference>
<comment type="similarity">
    <text evidence="4 13">Belongs to the cytochrome P450 family.</text>
</comment>
<evidence type="ECO:0008006" key="19">
    <source>
        <dbReference type="Google" id="ProtNLM"/>
    </source>
</evidence>
<dbReference type="Proteomes" id="UP001195483">
    <property type="component" value="Unassembled WGS sequence"/>
</dbReference>
<evidence type="ECO:0000256" key="8">
    <source>
        <dbReference type="ARBA" id="ARBA00023002"/>
    </source>
</evidence>
<gene>
    <name evidence="17" type="ORF">CHS0354_023453</name>
</gene>
<keyword evidence="16" id="KW-1133">Transmembrane helix</keyword>
<dbReference type="Gene3D" id="1.10.630.10">
    <property type="entry name" value="Cytochrome P450"/>
    <property type="match status" value="1"/>
</dbReference>
<evidence type="ECO:0000313" key="18">
    <source>
        <dbReference type="Proteomes" id="UP001195483"/>
    </source>
</evidence>
<evidence type="ECO:0000256" key="2">
    <source>
        <dbReference type="ARBA" id="ARBA00004586"/>
    </source>
</evidence>
<dbReference type="GO" id="GO:0016705">
    <property type="term" value="F:oxidoreductase activity, acting on paired donors, with incorporation or reduction of molecular oxygen"/>
    <property type="evidence" value="ECO:0007669"/>
    <property type="project" value="InterPro"/>
</dbReference>
<evidence type="ECO:0000256" key="4">
    <source>
        <dbReference type="ARBA" id="ARBA00010617"/>
    </source>
</evidence>
<evidence type="ECO:0000256" key="12">
    <source>
        <dbReference type="ARBA" id="ARBA00023221"/>
    </source>
</evidence>
<comment type="caution">
    <text evidence="17">The sequence shown here is derived from an EMBL/GenBank/DDBJ whole genome shotgun (WGS) entry which is preliminary data.</text>
</comment>
<accession>A0AAE0S4B1</accession>
<evidence type="ECO:0000256" key="13">
    <source>
        <dbReference type="PIRNR" id="PIRNR000047"/>
    </source>
</evidence>
<feature type="binding site" description="axial binding residue" evidence="14">
    <location>
        <position position="430"/>
    </location>
    <ligand>
        <name>heme</name>
        <dbReference type="ChEBI" id="CHEBI:30413"/>
    </ligand>
    <ligandPart>
        <name>Fe</name>
        <dbReference type="ChEBI" id="CHEBI:18248"/>
    </ligandPart>
</feature>
<evidence type="ECO:0000256" key="9">
    <source>
        <dbReference type="ARBA" id="ARBA00023004"/>
    </source>
</evidence>
<keyword evidence="9 13" id="KW-0408">Iron</keyword>
<evidence type="ECO:0000256" key="16">
    <source>
        <dbReference type="SAM" id="Phobius"/>
    </source>
</evidence>
<dbReference type="InterPro" id="IPR001128">
    <property type="entry name" value="Cyt_P450"/>
</dbReference>
<feature type="transmembrane region" description="Helical" evidence="16">
    <location>
        <begin position="6"/>
        <end position="24"/>
    </location>
</feature>
<dbReference type="GO" id="GO:0005506">
    <property type="term" value="F:iron ion binding"/>
    <property type="evidence" value="ECO:0007669"/>
    <property type="project" value="InterPro"/>
</dbReference>
<evidence type="ECO:0000256" key="6">
    <source>
        <dbReference type="ARBA" id="ARBA00022723"/>
    </source>
</evidence>
<sequence>MVAISMYLFAASVALVAVYLKYLYRRRRRDEPPMVPGGLIWGNCKEFGEHAVRFLHKSNKSCGDIFTIRLLHQYLTIVMDPHSYDRFTREKNFDFDPIQKQVNHNVFSFELINPRKMLKEAGKTVRGHYMNNIMQSFSKYLNETFADISTKDILGNLHEIPKGGKWCTSNLRVLTARTVFTSLFKTIFGNPRPEDTFEPMSVFENFEIYHKYFNYMWLGLPSSLFPAATKALKALVKQPCSSDLLSREDLSHYIRFSTEYMLNCNQAEAEIMGHNLVYLHVNYNTFRVSFWAMYFLLEHREAWVALSTEVQAAIDEKKQYCSNDEPVVFNLEDVDSLPILDSIVKETMRTTSGVFMVRAIAEDTEFEMENGQKYYLRKGDKVAMYPPALHKDPEIFEEPEQFKYDRFVDATFYKNGREVKNPVIAFGSLCPGKRLAITQSKWFLMCLVNMFDLELLEGQSTCPDSAYHGHEILPPKNDVEVRFRHKDSFQTLSFE</sequence>
<organism evidence="17 18">
    <name type="scientific">Potamilus streckersoni</name>
    <dbReference type="NCBI Taxonomy" id="2493646"/>
    <lineage>
        <taxon>Eukaryota</taxon>
        <taxon>Metazoa</taxon>
        <taxon>Spiralia</taxon>
        <taxon>Lophotrochozoa</taxon>
        <taxon>Mollusca</taxon>
        <taxon>Bivalvia</taxon>
        <taxon>Autobranchia</taxon>
        <taxon>Heteroconchia</taxon>
        <taxon>Palaeoheterodonta</taxon>
        <taxon>Unionida</taxon>
        <taxon>Unionoidea</taxon>
        <taxon>Unionidae</taxon>
        <taxon>Ambleminae</taxon>
        <taxon>Lampsilini</taxon>
        <taxon>Potamilus</taxon>
    </lineage>
</organism>
<dbReference type="InterPro" id="IPR002403">
    <property type="entry name" value="Cyt_P450_E_grp-IV"/>
</dbReference>
<evidence type="ECO:0000256" key="1">
    <source>
        <dbReference type="ARBA" id="ARBA00001971"/>
    </source>
</evidence>
<comment type="pathway">
    <text evidence="3">Lipid metabolism; bile acid biosynthesis.</text>
</comment>
<dbReference type="InterPro" id="IPR050529">
    <property type="entry name" value="CYP450_sterol_14alpha_dmase"/>
</dbReference>
<dbReference type="GO" id="GO:0006699">
    <property type="term" value="P:bile acid biosynthetic process"/>
    <property type="evidence" value="ECO:0007669"/>
    <property type="project" value="TreeGrafter"/>
</dbReference>
<dbReference type="AlphaFoldDB" id="A0AAE0S4B1"/>
<keyword evidence="10" id="KW-0443">Lipid metabolism</keyword>
<feature type="binding site" evidence="15">
    <location>
        <position position="284"/>
    </location>
    <ligand>
        <name>substrate</name>
    </ligand>
</feature>
<dbReference type="InterPro" id="IPR036396">
    <property type="entry name" value="Cyt_P450_sf"/>
</dbReference>
<dbReference type="PANTHER" id="PTHR24304:SF4">
    <property type="entry name" value="CYTOCHROME P450"/>
    <property type="match status" value="1"/>
</dbReference>
<evidence type="ECO:0000256" key="3">
    <source>
        <dbReference type="ARBA" id="ARBA00004860"/>
    </source>
</evidence>
<keyword evidence="8" id="KW-0560">Oxidoreductase</keyword>
<reference evidence="17" key="1">
    <citation type="journal article" date="2021" name="Genome Biol. Evol.">
        <title>A High-Quality Reference Genome for a Parasitic Bivalve with Doubly Uniparental Inheritance (Bivalvia: Unionida).</title>
        <authorList>
            <person name="Smith C.H."/>
        </authorList>
    </citation>
    <scope>NUCLEOTIDE SEQUENCE</scope>
    <source>
        <strain evidence="17">CHS0354</strain>
    </source>
</reference>
<keyword evidence="11 13" id="KW-0472">Membrane</keyword>
<evidence type="ECO:0000256" key="10">
    <source>
        <dbReference type="ARBA" id="ARBA00023098"/>
    </source>
</evidence>
<dbReference type="InterPro" id="IPR024204">
    <property type="entry name" value="Cyt_P450_CYP7A1-type"/>
</dbReference>
<dbReference type="PANTHER" id="PTHR24304">
    <property type="entry name" value="CYTOCHROME P450 FAMILY 7"/>
    <property type="match status" value="1"/>
</dbReference>
<keyword evidence="7 13" id="KW-0256">Endoplasmic reticulum</keyword>
<dbReference type="GO" id="GO:0042632">
    <property type="term" value="P:cholesterol homeostasis"/>
    <property type="evidence" value="ECO:0007669"/>
    <property type="project" value="TreeGrafter"/>
</dbReference>
<comment type="subcellular location">
    <subcellularLocation>
        <location evidence="2 13">Endoplasmic reticulum membrane</location>
    </subcellularLocation>
</comment>
<feature type="binding site" evidence="15">
    <location>
        <position position="381"/>
    </location>
    <ligand>
        <name>substrate</name>
    </ligand>
</feature>
<dbReference type="EMBL" id="JAEAOA010001415">
    <property type="protein sequence ID" value="KAK3584869.1"/>
    <property type="molecule type" value="Genomic_DNA"/>
</dbReference>
<keyword evidence="16" id="KW-0812">Transmembrane</keyword>
<comment type="cofactor">
    <cofactor evidence="1 13 14">
        <name>heme</name>
        <dbReference type="ChEBI" id="CHEBI:30413"/>
    </cofactor>
</comment>
<evidence type="ECO:0000256" key="5">
    <source>
        <dbReference type="ARBA" id="ARBA00022617"/>
    </source>
</evidence>
<reference evidence="17" key="2">
    <citation type="journal article" date="2021" name="Genome Biol. Evol.">
        <title>Developing a high-quality reference genome for a parasitic bivalve with doubly uniparental inheritance (Bivalvia: Unionida).</title>
        <authorList>
            <person name="Smith C.H."/>
        </authorList>
    </citation>
    <scope>NUCLEOTIDE SEQUENCE</scope>
    <source>
        <strain evidence="17">CHS0354</strain>
        <tissue evidence="17">Mantle</tissue>
    </source>
</reference>
<dbReference type="PIRSF" id="PIRSF000047">
    <property type="entry name" value="Cytochrome_CYPVIIA1"/>
    <property type="match status" value="1"/>
</dbReference>
<evidence type="ECO:0000256" key="11">
    <source>
        <dbReference type="ARBA" id="ARBA00023136"/>
    </source>
</evidence>
<reference evidence="17" key="3">
    <citation type="submission" date="2023-05" db="EMBL/GenBank/DDBJ databases">
        <authorList>
            <person name="Smith C.H."/>
        </authorList>
    </citation>
    <scope>NUCLEOTIDE SEQUENCE</scope>
    <source>
        <strain evidence="17">CHS0354</strain>
        <tissue evidence="17">Mantle</tissue>
    </source>
</reference>
<dbReference type="GO" id="GO:0005789">
    <property type="term" value="C:endoplasmic reticulum membrane"/>
    <property type="evidence" value="ECO:0007669"/>
    <property type="project" value="UniProtKB-SubCell"/>
</dbReference>
<keyword evidence="5 13" id="KW-0349">Heme</keyword>
<dbReference type="SUPFAM" id="SSF48264">
    <property type="entry name" value="Cytochrome P450"/>
    <property type="match status" value="1"/>
</dbReference>
<keyword evidence="18" id="KW-1185">Reference proteome</keyword>
<keyword evidence="12" id="KW-0753">Steroid metabolism</keyword>
<dbReference type="Pfam" id="PF00067">
    <property type="entry name" value="p450"/>
    <property type="match status" value="2"/>
</dbReference>
<evidence type="ECO:0000313" key="17">
    <source>
        <dbReference type="EMBL" id="KAK3584869.1"/>
    </source>
</evidence>
<dbReference type="GO" id="GO:0008395">
    <property type="term" value="F:steroid hydroxylase activity"/>
    <property type="evidence" value="ECO:0007669"/>
    <property type="project" value="TreeGrafter"/>
</dbReference>
<evidence type="ECO:0000256" key="15">
    <source>
        <dbReference type="PIRSR" id="PIRSR000047-2"/>
    </source>
</evidence>